<dbReference type="Gene3D" id="3.90.228.20">
    <property type="match status" value="1"/>
</dbReference>
<protein>
    <recommendedName>
        <fullName evidence="3 10">Phosphoenolpyruvate carboxykinase (ATP)</fullName>
        <shortName evidence="10">PCK</shortName>
        <shortName evidence="10">PEP carboxykinase</shortName>
        <shortName evidence="10">PEPCK</shortName>
        <ecNumber evidence="3 10">4.1.1.49</ecNumber>
    </recommendedName>
</protein>
<dbReference type="RefSeq" id="WP_259094043.1">
    <property type="nucleotide sequence ID" value="NZ_BAAAZC010000029.1"/>
</dbReference>
<feature type="binding site" evidence="10">
    <location>
        <position position="311"/>
    </location>
    <ligand>
        <name>substrate</name>
    </ligand>
</feature>
<feature type="binding site" evidence="10">
    <location>
        <position position="209"/>
    </location>
    <ligand>
        <name>ATP</name>
        <dbReference type="ChEBI" id="CHEBI:30616"/>
    </ligand>
</feature>
<accession>A0ABP7QV56</accession>
<dbReference type="NCBIfam" id="TIGR00224">
    <property type="entry name" value="pckA"/>
    <property type="match status" value="1"/>
</dbReference>
<feature type="binding site" evidence="10">
    <location>
        <position position="274"/>
    </location>
    <ligand>
        <name>ATP</name>
        <dbReference type="ChEBI" id="CHEBI:30616"/>
    </ligand>
</feature>
<dbReference type="EMBL" id="BAAAZC010000029">
    <property type="protein sequence ID" value="GAA3987637.1"/>
    <property type="molecule type" value="Genomic_DNA"/>
</dbReference>
<organism evidence="11 12">
    <name type="scientific">Mucilaginibacter dorajii</name>
    <dbReference type="NCBI Taxonomy" id="692994"/>
    <lineage>
        <taxon>Bacteria</taxon>
        <taxon>Pseudomonadati</taxon>
        <taxon>Bacteroidota</taxon>
        <taxon>Sphingobacteriia</taxon>
        <taxon>Sphingobacteriales</taxon>
        <taxon>Sphingobacteriaceae</taxon>
        <taxon>Mucilaginibacter</taxon>
    </lineage>
</organism>
<keyword evidence="10" id="KW-0479">Metal-binding</keyword>
<evidence type="ECO:0000313" key="11">
    <source>
        <dbReference type="EMBL" id="GAA3987637.1"/>
    </source>
</evidence>
<feature type="binding site" evidence="10">
    <location>
        <position position="436"/>
    </location>
    <ligand>
        <name>ATP</name>
        <dbReference type="ChEBI" id="CHEBI:30616"/>
    </ligand>
</feature>
<keyword evidence="8 10" id="KW-0456">Lyase</keyword>
<sequence>MIELFSKPKVHYQLTTRELVSQTLQRGEGGVNDTGALVVNTGVFTGRSPADKFIVKDMMTEGTVHWNKFNHPLEPDAFLRLQTAMWAYLNEKAEIWIRDVFACADPGYRLSVRIVTETPWSNHFAANMFISPAPGELQSTNHCEWQVIQAPGFQAIPEEHGTRKGNFTVISFTHKTILIGGTGYTGEIKKAVFTVLNYLLPGMNVLPMHCSINEGKRGDTAMFFGLSGTGKTTLSSDPERLLVGDDEHGWDDDGTFNFEGGCYAKIINLSAKQEPQIYNAIRPGALVENISFIPGTNRIDYSCKRLTENTRVSYPLNFIENAKIPSISGIPKNIFFLTCDAYGVLPPISRLSAEQAMYHYLNGYTAKIAGTEEGILEPQITFSACFGAPFLPLHPHKYAELFGHKMKIHSVKVWMVNTGWSGGAYGTGSRIKLAYTRAMITAALEGQLDHVSYLAHPFFDMLVPQSCPGIPGLILNPRDAWSDGNAYDLAAMELKRKFQLNYEEIMLDGMVYK</sequence>
<dbReference type="HAMAP" id="MF_00453">
    <property type="entry name" value="PEPCK_ATP"/>
    <property type="match status" value="1"/>
</dbReference>
<name>A0ABP7QV56_9SPHI</name>
<feature type="binding site" evidence="10">
    <location>
        <begin position="430"/>
        <end position="431"/>
    </location>
    <ligand>
        <name>ATP</name>
        <dbReference type="ChEBI" id="CHEBI:30616"/>
    </ligand>
</feature>
<dbReference type="NCBIfam" id="NF006820">
    <property type="entry name" value="PRK09344.1-2"/>
    <property type="match status" value="1"/>
</dbReference>
<evidence type="ECO:0000256" key="7">
    <source>
        <dbReference type="ARBA" id="ARBA00022840"/>
    </source>
</evidence>
<dbReference type="NCBIfam" id="NF006821">
    <property type="entry name" value="PRK09344.1-3"/>
    <property type="match status" value="1"/>
</dbReference>
<keyword evidence="10" id="KW-0464">Manganese</keyword>
<evidence type="ECO:0000256" key="2">
    <source>
        <dbReference type="ARBA" id="ARBA00006052"/>
    </source>
</evidence>
<feature type="binding site" evidence="10">
    <location>
        <position position="190"/>
    </location>
    <ligand>
        <name>ATP</name>
        <dbReference type="ChEBI" id="CHEBI:30616"/>
    </ligand>
</feature>
<dbReference type="PIRSF" id="PIRSF006294">
    <property type="entry name" value="PEP_crbxkin"/>
    <property type="match status" value="1"/>
</dbReference>
<dbReference type="SUPFAM" id="SSF53795">
    <property type="entry name" value="PEP carboxykinase-like"/>
    <property type="match status" value="1"/>
</dbReference>
<comment type="subcellular location">
    <subcellularLocation>
        <location evidence="10">Cytoplasm</location>
    </subcellularLocation>
</comment>
<feature type="binding site" evidence="10">
    <location>
        <position position="47"/>
    </location>
    <ligand>
        <name>substrate</name>
    </ligand>
</feature>
<dbReference type="Proteomes" id="UP001500742">
    <property type="component" value="Unassembled WGS sequence"/>
</dbReference>
<feature type="binding site" evidence="10">
    <location>
        <position position="190"/>
    </location>
    <ligand>
        <name>Mn(2+)</name>
        <dbReference type="ChEBI" id="CHEBI:29035"/>
    </ligand>
</feature>
<feature type="binding site" evidence="10">
    <location>
        <position position="209"/>
    </location>
    <ligand>
        <name>Mn(2+)</name>
        <dbReference type="ChEBI" id="CHEBI:29035"/>
    </ligand>
</feature>
<comment type="similarity">
    <text evidence="2 10">Belongs to the phosphoenolpyruvate carboxykinase (ATP) family.</text>
</comment>
<keyword evidence="6 10" id="KW-0210">Decarboxylase</keyword>
<evidence type="ECO:0000256" key="4">
    <source>
        <dbReference type="ARBA" id="ARBA00022432"/>
    </source>
</evidence>
<keyword evidence="10" id="KW-0963">Cytoplasm</keyword>
<comment type="caution">
    <text evidence="11">The sequence shown here is derived from an EMBL/GenBank/DDBJ whole genome shotgun (WGS) entry which is preliminary data.</text>
</comment>
<dbReference type="EC" id="4.1.1.49" evidence="3 10"/>
<evidence type="ECO:0000256" key="3">
    <source>
        <dbReference type="ARBA" id="ARBA00012363"/>
    </source>
</evidence>
<dbReference type="Gene3D" id="3.40.449.10">
    <property type="entry name" value="Phosphoenolpyruvate Carboxykinase, domain 1"/>
    <property type="match status" value="1"/>
</dbReference>
<feature type="binding site" evidence="10">
    <location>
        <position position="246"/>
    </location>
    <ligand>
        <name>Mn(2+)</name>
        <dbReference type="ChEBI" id="CHEBI:29035"/>
    </ligand>
</feature>
<evidence type="ECO:0000313" key="12">
    <source>
        <dbReference type="Proteomes" id="UP001500742"/>
    </source>
</evidence>
<proteinExistence type="inferred from homology"/>
<dbReference type="PANTHER" id="PTHR30031:SF0">
    <property type="entry name" value="PHOSPHOENOLPYRUVATE CARBOXYKINASE (ATP)"/>
    <property type="match status" value="1"/>
</dbReference>
<dbReference type="InterPro" id="IPR008210">
    <property type="entry name" value="PEP_carboxykinase_N"/>
</dbReference>
<feature type="binding site" evidence="10">
    <location>
        <begin position="225"/>
        <end position="233"/>
    </location>
    <ligand>
        <name>ATP</name>
        <dbReference type="ChEBI" id="CHEBI:30616"/>
    </ligand>
</feature>
<dbReference type="InterPro" id="IPR001272">
    <property type="entry name" value="PEP_carboxykinase_ATP"/>
</dbReference>
<keyword evidence="7 10" id="KW-0067">ATP-binding</keyword>
<evidence type="ECO:0000256" key="9">
    <source>
        <dbReference type="ARBA" id="ARBA00047371"/>
    </source>
</evidence>
<evidence type="ECO:0000256" key="8">
    <source>
        <dbReference type="ARBA" id="ARBA00023239"/>
    </source>
</evidence>
<keyword evidence="12" id="KW-1185">Reference proteome</keyword>
<gene>
    <name evidence="10 11" type="primary">pckA</name>
    <name evidence="11" type="ORF">GCM10022210_45310</name>
</gene>
<comment type="pathway">
    <text evidence="1 10">Carbohydrate biosynthesis; gluconeogenesis.</text>
</comment>
<dbReference type="PANTHER" id="PTHR30031">
    <property type="entry name" value="PHOSPHOENOLPYRUVATE CARBOXYKINASE ATP"/>
    <property type="match status" value="1"/>
</dbReference>
<evidence type="ECO:0000256" key="10">
    <source>
        <dbReference type="HAMAP-Rule" id="MF_00453"/>
    </source>
</evidence>
<comment type="function">
    <text evidence="10">Involved in the gluconeogenesis. Catalyzes the conversion of oxaloacetate (OAA) to phosphoenolpyruvate (PEP) through direct phosphoryl transfer between the nucleoside triphosphate and OAA.</text>
</comment>
<feature type="binding site" evidence="10">
    <location>
        <position position="184"/>
    </location>
    <ligand>
        <name>substrate</name>
    </ligand>
</feature>
<dbReference type="Gene3D" id="2.170.8.10">
    <property type="entry name" value="Phosphoenolpyruvate Carboxykinase, domain 2"/>
    <property type="match status" value="1"/>
</dbReference>
<feature type="binding site" evidence="10">
    <location>
        <position position="190"/>
    </location>
    <ligand>
        <name>substrate</name>
    </ligand>
</feature>
<dbReference type="Pfam" id="PF01293">
    <property type="entry name" value="PEPCK_ATP"/>
    <property type="match status" value="1"/>
</dbReference>
<dbReference type="InterPro" id="IPR013035">
    <property type="entry name" value="PEP_carboxykinase_C"/>
</dbReference>
<reference evidence="12" key="1">
    <citation type="journal article" date="2019" name="Int. J. Syst. Evol. Microbiol.">
        <title>The Global Catalogue of Microorganisms (GCM) 10K type strain sequencing project: providing services to taxonomists for standard genome sequencing and annotation.</title>
        <authorList>
            <consortium name="The Broad Institute Genomics Platform"/>
            <consortium name="The Broad Institute Genome Sequencing Center for Infectious Disease"/>
            <person name="Wu L."/>
            <person name="Ma J."/>
        </authorList>
    </citation>
    <scope>NUCLEOTIDE SEQUENCE [LARGE SCALE GENOMIC DNA]</scope>
    <source>
        <strain evidence="12">JCM 16601</strain>
    </source>
</reference>
<keyword evidence="5 10" id="KW-0547">Nucleotide-binding</keyword>
<dbReference type="SUPFAM" id="SSF68923">
    <property type="entry name" value="PEP carboxykinase N-terminal domain"/>
    <property type="match status" value="1"/>
</dbReference>
<evidence type="ECO:0000256" key="1">
    <source>
        <dbReference type="ARBA" id="ARBA00004742"/>
    </source>
</evidence>
<comment type="catalytic activity">
    <reaction evidence="9 10">
        <text>oxaloacetate + ATP = phosphoenolpyruvate + ADP + CO2</text>
        <dbReference type="Rhea" id="RHEA:18617"/>
        <dbReference type="ChEBI" id="CHEBI:16452"/>
        <dbReference type="ChEBI" id="CHEBI:16526"/>
        <dbReference type="ChEBI" id="CHEBI:30616"/>
        <dbReference type="ChEBI" id="CHEBI:58702"/>
        <dbReference type="ChEBI" id="CHEBI:456216"/>
        <dbReference type="EC" id="4.1.1.49"/>
    </reaction>
</comment>
<keyword evidence="4 10" id="KW-0312">Gluconeogenesis</keyword>
<evidence type="ECO:0000256" key="6">
    <source>
        <dbReference type="ARBA" id="ARBA00022793"/>
    </source>
</evidence>
<feature type="binding site" evidence="10">
    <location>
        <position position="311"/>
    </location>
    <ligand>
        <name>ATP</name>
        <dbReference type="ChEBI" id="CHEBI:30616"/>
    </ligand>
</feature>
<comment type="cofactor">
    <cofactor evidence="10">
        <name>Mn(2+)</name>
        <dbReference type="ChEBI" id="CHEBI:29035"/>
    </cofactor>
    <text evidence="10">Binds 1 Mn(2+) ion per subunit.</text>
</comment>
<evidence type="ECO:0000256" key="5">
    <source>
        <dbReference type="ARBA" id="ARBA00022741"/>
    </source>
</evidence>